<name>A0AAJ4EJE3_SPICI</name>
<feature type="transmembrane region" description="Helical" evidence="1">
    <location>
        <begin position="21"/>
        <end position="47"/>
    </location>
</feature>
<evidence type="ECO:0000313" key="2">
    <source>
        <dbReference type="EMBL" id="QIA68826.1"/>
    </source>
</evidence>
<evidence type="ECO:0000313" key="3">
    <source>
        <dbReference type="Proteomes" id="UP000464735"/>
    </source>
</evidence>
<dbReference type="RefSeq" id="WP_157092854.1">
    <property type="nucleotide sequence ID" value="NZ_CP046368.1"/>
</dbReference>
<keyword evidence="1" id="KW-1133">Transmembrane helix</keyword>
<evidence type="ECO:0000256" key="1">
    <source>
        <dbReference type="SAM" id="Phobius"/>
    </source>
</evidence>
<sequence length="53" mass="6765">MDMKFKTTKEYKKIKKNFIKDIFLLSFLIFLNLIADFFFFKFFYLFFNIELKW</sequence>
<dbReference type="EMBL" id="CP046368">
    <property type="protein sequence ID" value="QIA68826.1"/>
    <property type="molecule type" value="Genomic_DNA"/>
</dbReference>
<accession>A0AAJ4EJE3</accession>
<dbReference type="KEGG" id="sck:SCITRI_00870"/>
<proteinExistence type="predicted"/>
<dbReference type="AlphaFoldDB" id="A0AAJ4EJE3"/>
<gene>
    <name evidence="2" type="ORF">GL298_04460</name>
</gene>
<reference evidence="2 3" key="1">
    <citation type="submission" date="2019-11" db="EMBL/GenBank/DDBJ databases">
        <title>Whole genome sequencing and comparative genomics analyses of five strains of Spiroplasma citri.</title>
        <authorList>
            <person name="Yokomi R."/>
            <person name="Chen J."/>
            <person name="Rattner R."/>
            <person name="Vidalakis G."/>
        </authorList>
    </citation>
    <scope>NUCLEOTIDE SEQUENCE [LARGE SCALE GENOMIC DNA]</scope>
    <source>
        <strain evidence="2 3">BR12</strain>
    </source>
</reference>
<evidence type="ECO:0008006" key="4">
    <source>
        <dbReference type="Google" id="ProtNLM"/>
    </source>
</evidence>
<dbReference type="Proteomes" id="UP000464735">
    <property type="component" value="Chromosome"/>
</dbReference>
<protein>
    <recommendedName>
        <fullName evidence="4">Plectrovirus-related protein</fullName>
    </recommendedName>
</protein>
<keyword evidence="1" id="KW-0812">Transmembrane</keyword>
<organism evidence="2 3">
    <name type="scientific">Spiroplasma citri</name>
    <dbReference type="NCBI Taxonomy" id="2133"/>
    <lineage>
        <taxon>Bacteria</taxon>
        <taxon>Bacillati</taxon>
        <taxon>Mycoplasmatota</taxon>
        <taxon>Mollicutes</taxon>
        <taxon>Entomoplasmatales</taxon>
        <taxon>Spiroplasmataceae</taxon>
        <taxon>Spiroplasma</taxon>
    </lineage>
</organism>
<keyword evidence="1" id="KW-0472">Membrane</keyword>